<dbReference type="SMART" id="SM00260">
    <property type="entry name" value="CheW"/>
    <property type="match status" value="1"/>
</dbReference>
<dbReference type="Gene3D" id="2.30.30.40">
    <property type="entry name" value="SH3 Domains"/>
    <property type="match status" value="1"/>
</dbReference>
<feature type="domain" description="Histidine kinase" evidence="13">
    <location>
        <begin position="274"/>
        <end position="524"/>
    </location>
</feature>
<dbReference type="PANTHER" id="PTHR43395">
    <property type="entry name" value="SENSOR HISTIDINE KINASE CHEA"/>
    <property type="match status" value="1"/>
</dbReference>
<dbReference type="PROSITE" id="PS50894">
    <property type="entry name" value="HPT"/>
    <property type="match status" value="1"/>
</dbReference>
<dbReference type="SUPFAM" id="SSF55052">
    <property type="entry name" value="CheY-binding domain of CheA"/>
    <property type="match status" value="1"/>
</dbReference>
<reference evidence="16 17" key="1">
    <citation type="submission" date="2016-10" db="EMBL/GenBank/DDBJ databases">
        <authorList>
            <person name="de Groot N.N."/>
        </authorList>
    </citation>
    <scope>NUCLEOTIDE SEQUENCE [LARGE SCALE GENOMIC DNA]</scope>
    <source>
        <strain evidence="16 17">DSM 23126</strain>
    </source>
</reference>
<dbReference type="FunFam" id="3.30.565.10:FF:000016">
    <property type="entry name" value="Chemotaxis protein CheA, putative"/>
    <property type="match status" value="1"/>
</dbReference>
<dbReference type="InterPro" id="IPR008207">
    <property type="entry name" value="Sig_transdc_His_kin_Hpt_dom"/>
</dbReference>
<dbReference type="InterPro" id="IPR035891">
    <property type="entry name" value="CheY-binding_CheA"/>
</dbReference>
<dbReference type="InterPro" id="IPR037052">
    <property type="entry name" value="CheA-like_P2_sf"/>
</dbReference>
<dbReference type="Gene3D" id="3.30.70.1110">
    <property type="entry name" value="Histidine kinase CheA-like, P2 response regulator-binding domain"/>
    <property type="match status" value="1"/>
</dbReference>
<feature type="region of interest" description="Disordered" evidence="12">
    <location>
        <begin position="248"/>
        <end position="273"/>
    </location>
</feature>
<proteinExistence type="predicted"/>
<dbReference type="InterPro" id="IPR037006">
    <property type="entry name" value="CheA-like_homodim_sf"/>
</dbReference>
<dbReference type="SUPFAM" id="SSF50341">
    <property type="entry name" value="CheW-like"/>
    <property type="match status" value="1"/>
</dbReference>
<dbReference type="InterPro" id="IPR036890">
    <property type="entry name" value="HATPase_C_sf"/>
</dbReference>
<dbReference type="CDD" id="cd16916">
    <property type="entry name" value="HATPase_CheA-like"/>
    <property type="match status" value="1"/>
</dbReference>
<keyword evidence="17" id="KW-1185">Reference proteome</keyword>
<dbReference type="InterPro" id="IPR051315">
    <property type="entry name" value="Bact_Chemotaxis_CheA"/>
</dbReference>
<feature type="modified residue" description="Phosphohistidine" evidence="11">
    <location>
        <position position="46"/>
    </location>
</feature>
<dbReference type="Pfam" id="PF02518">
    <property type="entry name" value="HATPase_c"/>
    <property type="match status" value="1"/>
</dbReference>
<dbReference type="InterPro" id="IPR003594">
    <property type="entry name" value="HATPase_dom"/>
</dbReference>
<dbReference type="AlphaFoldDB" id="A0A1H2VGX1"/>
<dbReference type="Pfam" id="PF01584">
    <property type="entry name" value="CheW"/>
    <property type="match status" value="1"/>
</dbReference>
<dbReference type="EMBL" id="FNNC01000004">
    <property type="protein sequence ID" value="SDW67480.1"/>
    <property type="molecule type" value="Genomic_DNA"/>
</dbReference>
<dbReference type="OrthoDB" id="9803176at2"/>
<evidence type="ECO:0000256" key="11">
    <source>
        <dbReference type="PROSITE-ProRule" id="PRU00110"/>
    </source>
</evidence>
<sequence length="656" mass="73111">MSHTEYLDMFIEESQEHIQAINVHLLELEKQPEDETIIGEIFRSAHTMKGMAGTMGYEDLTNVTHALENVLDQMREKTKLADTETMDVLLEAADVAEEIVEDIASGGEGKKDIQAITAKLLGQSTRPEAEQETKEKTSINMDWNEYDRAVIAQSVESGMQAYAVQVTLEENAMLKAARAYMVFEALEADGHVIKSVPEASDIEAERFNNEFTAAVVTTAAKEELINRVASISEIETVVAEVIEITTTTDNQESLEKAPSPDAKEVSSPDRKRTETNKTIRVNIDRLDKLMNLFEELVIDRGRLERISGEIRSSELTETVERMSRTTGSLQEIILHMRMVPVDQVFSRFPKMVRSLSRDLGKKIGLEVIGAETELDRSIIDEIGDPLVHLIRNSIDHGIEMPEKRKRDGKPEEGHVELRAYHSGNHVYIEIEDDGGGIDRERVLKKAVENEVIAAEDADTLTDYDVHQFIFSAGFSTVDEVTDLSGRGVGLDVVKNTFESLGGVISVHSEKGRGTRFSIQLPLTLSIIDVMLVDVGEDHYGLPLTSIVETASIKSSSIFYVHKRKMIDFRGNIIPVMFLEDVFEVPVEREWDRENYSVVVVHKGEKMAALVVDSFIGQQDVVLKSLGHYLRDVRAISGATILGDGNVALIVETNALL</sequence>
<evidence type="ECO:0000256" key="2">
    <source>
        <dbReference type="ARBA" id="ARBA00012438"/>
    </source>
</evidence>
<dbReference type="EC" id="2.7.13.3" evidence="2"/>
<dbReference type="InterPro" id="IPR004105">
    <property type="entry name" value="CheA-like_dim"/>
</dbReference>
<dbReference type="InterPro" id="IPR010808">
    <property type="entry name" value="CheA_P2-bd"/>
</dbReference>
<dbReference type="InterPro" id="IPR036641">
    <property type="entry name" value="HPT_dom_sf"/>
</dbReference>
<feature type="domain" description="HPt" evidence="15">
    <location>
        <begin position="1"/>
        <end position="103"/>
    </location>
</feature>
<dbReference type="GO" id="GO:0000155">
    <property type="term" value="F:phosphorelay sensor kinase activity"/>
    <property type="evidence" value="ECO:0007669"/>
    <property type="project" value="InterPro"/>
</dbReference>
<dbReference type="SUPFAM" id="SSF47226">
    <property type="entry name" value="Histidine-containing phosphotransfer domain, HPT domain"/>
    <property type="match status" value="1"/>
</dbReference>
<evidence type="ECO:0000256" key="7">
    <source>
        <dbReference type="ARBA" id="ARBA00022741"/>
    </source>
</evidence>
<evidence type="ECO:0000256" key="8">
    <source>
        <dbReference type="ARBA" id="ARBA00022777"/>
    </source>
</evidence>
<name>A0A1H2VGX1_9BACI</name>
<dbReference type="Gene3D" id="1.20.120.160">
    <property type="entry name" value="HPT domain"/>
    <property type="match status" value="1"/>
</dbReference>
<dbReference type="PROSITE" id="PS50851">
    <property type="entry name" value="CHEW"/>
    <property type="match status" value="1"/>
</dbReference>
<dbReference type="CDD" id="cd00088">
    <property type="entry name" value="HPT"/>
    <property type="match status" value="1"/>
</dbReference>
<dbReference type="InterPro" id="IPR005467">
    <property type="entry name" value="His_kinase_dom"/>
</dbReference>
<evidence type="ECO:0000256" key="6">
    <source>
        <dbReference type="ARBA" id="ARBA00022679"/>
    </source>
</evidence>
<dbReference type="STRING" id="1122204.SAMN05421781_2079"/>
<dbReference type="SUPFAM" id="SSF55874">
    <property type="entry name" value="ATPase domain of HSP90 chaperone/DNA topoisomerase II/histidine kinase"/>
    <property type="match status" value="1"/>
</dbReference>
<dbReference type="Gene3D" id="1.10.287.560">
    <property type="entry name" value="Histidine kinase CheA-like, homodimeric domain"/>
    <property type="match status" value="1"/>
</dbReference>
<protein>
    <recommendedName>
        <fullName evidence="3">Chemotaxis protein CheA</fullName>
        <ecNumber evidence="2">2.7.13.3</ecNumber>
    </recommendedName>
</protein>
<evidence type="ECO:0000256" key="12">
    <source>
        <dbReference type="SAM" id="MobiDB-lite"/>
    </source>
</evidence>
<dbReference type="RefSeq" id="WP_091614655.1">
    <property type="nucleotide sequence ID" value="NZ_FNNC01000004.1"/>
</dbReference>
<dbReference type="PANTHER" id="PTHR43395:SF1">
    <property type="entry name" value="CHEMOTAXIS PROTEIN CHEA"/>
    <property type="match status" value="1"/>
</dbReference>
<dbReference type="GO" id="GO:0005737">
    <property type="term" value="C:cytoplasm"/>
    <property type="evidence" value="ECO:0007669"/>
    <property type="project" value="InterPro"/>
</dbReference>
<dbReference type="Pfam" id="PF07194">
    <property type="entry name" value="P2"/>
    <property type="match status" value="1"/>
</dbReference>
<evidence type="ECO:0000259" key="14">
    <source>
        <dbReference type="PROSITE" id="PS50851"/>
    </source>
</evidence>
<keyword evidence="10" id="KW-0902">Two-component regulatory system</keyword>
<dbReference type="GO" id="GO:0005524">
    <property type="term" value="F:ATP binding"/>
    <property type="evidence" value="ECO:0007669"/>
    <property type="project" value="UniProtKB-KW"/>
</dbReference>
<dbReference type="CDD" id="cd00731">
    <property type="entry name" value="CheA_reg"/>
    <property type="match status" value="1"/>
</dbReference>
<dbReference type="SMART" id="SM01231">
    <property type="entry name" value="H-kinase_dim"/>
    <property type="match status" value="1"/>
</dbReference>
<evidence type="ECO:0000256" key="3">
    <source>
        <dbReference type="ARBA" id="ARBA00021495"/>
    </source>
</evidence>
<evidence type="ECO:0000259" key="15">
    <source>
        <dbReference type="PROSITE" id="PS50894"/>
    </source>
</evidence>
<keyword evidence="6" id="KW-0808">Transferase</keyword>
<dbReference type="GO" id="GO:0006935">
    <property type="term" value="P:chemotaxis"/>
    <property type="evidence" value="ECO:0007669"/>
    <property type="project" value="UniProtKB-KW"/>
</dbReference>
<dbReference type="SMART" id="SM00073">
    <property type="entry name" value="HPT"/>
    <property type="match status" value="1"/>
</dbReference>
<evidence type="ECO:0000256" key="5">
    <source>
        <dbReference type="ARBA" id="ARBA00022553"/>
    </source>
</evidence>
<evidence type="ECO:0000256" key="4">
    <source>
        <dbReference type="ARBA" id="ARBA00022500"/>
    </source>
</evidence>
<accession>A0A1H2VGX1</accession>
<keyword evidence="5 11" id="KW-0597">Phosphoprotein</keyword>
<dbReference type="PRINTS" id="PR00344">
    <property type="entry name" value="BCTRLSENSOR"/>
</dbReference>
<dbReference type="Pfam" id="PF01627">
    <property type="entry name" value="Hpt"/>
    <property type="match status" value="1"/>
</dbReference>
<feature type="compositionally biased region" description="Basic and acidic residues" evidence="12">
    <location>
        <begin position="261"/>
        <end position="273"/>
    </location>
</feature>
<dbReference type="InterPro" id="IPR036097">
    <property type="entry name" value="HisK_dim/P_sf"/>
</dbReference>
<dbReference type="InterPro" id="IPR036061">
    <property type="entry name" value="CheW-like_dom_sf"/>
</dbReference>
<evidence type="ECO:0000256" key="10">
    <source>
        <dbReference type="ARBA" id="ARBA00023012"/>
    </source>
</evidence>
<dbReference type="InterPro" id="IPR004358">
    <property type="entry name" value="Sig_transdc_His_kin-like_C"/>
</dbReference>
<keyword evidence="9" id="KW-0067">ATP-binding</keyword>
<evidence type="ECO:0000256" key="9">
    <source>
        <dbReference type="ARBA" id="ARBA00022840"/>
    </source>
</evidence>
<gene>
    <name evidence="16" type="ORF">SAMN05421781_2079</name>
</gene>
<dbReference type="Proteomes" id="UP000199488">
    <property type="component" value="Unassembled WGS sequence"/>
</dbReference>
<dbReference type="SUPFAM" id="SSF47384">
    <property type="entry name" value="Homodimeric domain of signal transducing histidine kinase"/>
    <property type="match status" value="1"/>
</dbReference>
<dbReference type="InterPro" id="IPR002545">
    <property type="entry name" value="CheW-lke_dom"/>
</dbReference>
<evidence type="ECO:0000313" key="16">
    <source>
        <dbReference type="EMBL" id="SDW67480.1"/>
    </source>
</evidence>
<evidence type="ECO:0000256" key="1">
    <source>
        <dbReference type="ARBA" id="ARBA00000085"/>
    </source>
</evidence>
<keyword evidence="7" id="KW-0547">Nucleotide-binding</keyword>
<dbReference type="Gene3D" id="3.30.565.10">
    <property type="entry name" value="Histidine kinase-like ATPase, C-terminal domain"/>
    <property type="match status" value="1"/>
</dbReference>
<evidence type="ECO:0000313" key="17">
    <source>
        <dbReference type="Proteomes" id="UP000199488"/>
    </source>
</evidence>
<keyword evidence="8 16" id="KW-0418">Kinase</keyword>
<dbReference type="SMART" id="SM00387">
    <property type="entry name" value="HATPase_c"/>
    <property type="match status" value="1"/>
</dbReference>
<feature type="domain" description="CheW-like" evidence="14">
    <location>
        <begin position="526"/>
        <end position="656"/>
    </location>
</feature>
<evidence type="ECO:0000259" key="13">
    <source>
        <dbReference type="PROSITE" id="PS50109"/>
    </source>
</evidence>
<keyword evidence="4" id="KW-0145">Chemotaxis</keyword>
<dbReference type="PROSITE" id="PS50109">
    <property type="entry name" value="HIS_KIN"/>
    <property type="match status" value="1"/>
</dbReference>
<comment type="catalytic activity">
    <reaction evidence="1">
        <text>ATP + protein L-histidine = ADP + protein N-phospho-L-histidine.</text>
        <dbReference type="EC" id="2.7.13.3"/>
    </reaction>
</comment>
<dbReference type="Pfam" id="PF02895">
    <property type="entry name" value="H-kinase_dim"/>
    <property type="match status" value="1"/>
</dbReference>
<organism evidence="16 17">
    <name type="scientific">Marinococcus luteus</name>
    <dbReference type="NCBI Taxonomy" id="1122204"/>
    <lineage>
        <taxon>Bacteria</taxon>
        <taxon>Bacillati</taxon>
        <taxon>Bacillota</taxon>
        <taxon>Bacilli</taxon>
        <taxon>Bacillales</taxon>
        <taxon>Bacillaceae</taxon>
        <taxon>Marinococcus</taxon>
    </lineage>
</organism>